<dbReference type="GO" id="GO:0051301">
    <property type="term" value="P:cell division"/>
    <property type="evidence" value="ECO:0007669"/>
    <property type="project" value="UniProtKB-KW"/>
</dbReference>
<dbReference type="InterPro" id="IPR023052">
    <property type="entry name" value="Cell_div_SepF"/>
</dbReference>
<keyword evidence="1 5" id="KW-0132">Cell division</keyword>
<evidence type="ECO:0000256" key="1">
    <source>
        <dbReference type="ARBA" id="ARBA00022618"/>
    </source>
</evidence>
<gene>
    <name evidence="5" type="primary">sepF</name>
    <name evidence="6" type="ORF">H8923_04340</name>
</gene>
<evidence type="ECO:0000256" key="3">
    <source>
        <dbReference type="ARBA" id="ARBA00023306"/>
    </source>
</evidence>
<dbReference type="Gene3D" id="3.30.110.150">
    <property type="entry name" value="SepF-like protein"/>
    <property type="match status" value="1"/>
</dbReference>
<dbReference type="RefSeq" id="WP_147541867.1">
    <property type="nucleotide sequence ID" value="NZ_JACRWE010000002.1"/>
</dbReference>
<keyword evidence="2 5" id="KW-0717">Septation</keyword>
<comment type="caution">
    <text evidence="6">The sequence shown here is derived from an EMBL/GenBank/DDBJ whole genome shotgun (WGS) entry which is preliminary data.</text>
</comment>
<dbReference type="Pfam" id="PF04472">
    <property type="entry name" value="SepF"/>
    <property type="match status" value="1"/>
</dbReference>
<sequence>MGDGLISKIKDWVTSPDEEYEDDYMEDEVDELVGEIEDEDDITAGFDSINASKSNKIVSLHTVSQMKVVIVEPKKYEDVTTIADHLKQRRALVVNLDSVEKNEDKKAIFNFMNGAVYVLEGNIQKITKSIFILAPSNVDIDSSVKKELESRTTFPWQK</sequence>
<evidence type="ECO:0000313" key="7">
    <source>
        <dbReference type="Proteomes" id="UP000609849"/>
    </source>
</evidence>
<comment type="subcellular location">
    <subcellularLocation>
        <location evidence="5">Cytoplasm</location>
    </subcellularLocation>
    <text evidence="5">Localizes to the division site, in a FtsZ-dependent manner.</text>
</comment>
<dbReference type="InterPro" id="IPR007561">
    <property type="entry name" value="Cell_div_SepF/SepF-rel"/>
</dbReference>
<evidence type="ECO:0000256" key="5">
    <source>
        <dbReference type="HAMAP-Rule" id="MF_01197"/>
    </source>
</evidence>
<evidence type="ECO:0000256" key="2">
    <source>
        <dbReference type="ARBA" id="ARBA00023210"/>
    </source>
</evidence>
<accession>A0ABR7JM27</accession>
<comment type="similarity">
    <text evidence="5">Belongs to the SepF family.</text>
</comment>
<reference evidence="6 7" key="1">
    <citation type="submission" date="2020-08" db="EMBL/GenBank/DDBJ databases">
        <authorList>
            <person name="Liu C."/>
            <person name="Sun Q."/>
        </authorList>
    </citation>
    <scope>NUCLEOTIDE SEQUENCE [LARGE SCALE GENOMIC DNA]</scope>
    <source>
        <strain evidence="6 7">NSJ-18</strain>
    </source>
</reference>
<organism evidence="6 7">
    <name type="scientific">Romboutsia faecis</name>
    <dbReference type="NCBI Taxonomy" id="2764597"/>
    <lineage>
        <taxon>Bacteria</taxon>
        <taxon>Bacillati</taxon>
        <taxon>Bacillota</taxon>
        <taxon>Clostridia</taxon>
        <taxon>Peptostreptococcales</taxon>
        <taxon>Peptostreptococcaceae</taxon>
        <taxon>Romboutsia</taxon>
    </lineage>
</organism>
<keyword evidence="3 5" id="KW-0131">Cell cycle</keyword>
<proteinExistence type="inferred from homology"/>
<keyword evidence="7" id="KW-1185">Reference proteome</keyword>
<dbReference type="HAMAP" id="MF_01197">
    <property type="entry name" value="SepF"/>
    <property type="match status" value="1"/>
</dbReference>
<dbReference type="InterPro" id="IPR038594">
    <property type="entry name" value="SepF-like_sf"/>
</dbReference>
<dbReference type="PANTHER" id="PTHR35798">
    <property type="entry name" value="CELL DIVISION PROTEIN SEPF"/>
    <property type="match status" value="1"/>
</dbReference>
<name>A0ABR7JM27_9FIRM</name>
<comment type="function">
    <text evidence="4 5">Cell division protein that is part of the divisome complex and is recruited early to the Z-ring. Probably stimulates Z-ring formation, perhaps through the cross-linking of FtsZ protofilaments. Its function overlaps with FtsA.</text>
</comment>
<evidence type="ECO:0000256" key="4">
    <source>
        <dbReference type="ARBA" id="ARBA00044936"/>
    </source>
</evidence>
<dbReference type="Proteomes" id="UP000609849">
    <property type="component" value="Unassembled WGS sequence"/>
</dbReference>
<protein>
    <recommendedName>
        <fullName evidence="5">Cell division protein SepF</fullName>
    </recommendedName>
</protein>
<comment type="subunit">
    <text evidence="5">Homodimer. Interacts with FtsZ.</text>
</comment>
<evidence type="ECO:0000313" key="6">
    <source>
        <dbReference type="EMBL" id="MBC5995979.1"/>
    </source>
</evidence>
<dbReference type="EMBL" id="JACRWE010000002">
    <property type="protein sequence ID" value="MBC5995979.1"/>
    <property type="molecule type" value="Genomic_DNA"/>
</dbReference>
<keyword evidence="5" id="KW-0963">Cytoplasm</keyword>
<dbReference type="PANTHER" id="PTHR35798:SF1">
    <property type="entry name" value="CELL DIVISION PROTEIN SEPF"/>
    <property type="match status" value="1"/>
</dbReference>